<proteinExistence type="predicted"/>
<keyword evidence="2" id="KW-1185">Reference proteome</keyword>
<name>A0A9N9AB79_9GLOM</name>
<protein>
    <submittedName>
        <fullName evidence="1">534_t:CDS:1</fullName>
    </submittedName>
</protein>
<organism evidence="1 2">
    <name type="scientific">Racocetra fulgida</name>
    <dbReference type="NCBI Taxonomy" id="60492"/>
    <lineage>
        <taxon>Eukaryota</taxon>
        <taxon>Fungi</taxon>
        <taxon>Fungi incertae sedis</taxon>
        <taxon>Mucoromycota</taxon>
        <taxon>Glomeromycotina</taxon>
        <taxon>Glomeromycetes</taxon>
        <taxon>Diversisporales</taxon>
        <taxon>Gigasporaceae</taxon>
        <taxon>Racocetra</taxon>
    </lineage>
</organism>
<dbReference type="OrthoDB" id="2420894at2759"/>
<evidence type="ECO:0000313" key="1">
    <source>
        <dbReference type="EMBL" id="CAG8522676.1"/>
    </source>
</evidence>
<accession>A0A9N9AB79</accession>
<feature type="non-terminal residue" evidence="1">
    <location>
        <position position="368"/>
    </location>
</feature>
<dbReference type="AlphaFoldDB" id="A0A9N9AB79"/>
<sequence>LITIATVDEGYAIVYTKSYDTTNSNDPRIIRAALYIQTIGYGDEQICTLTMIQTNVTNNTTDERQSISNSNTYNAKISFLSSGSVIEFTPISVPNVANITEWSMYSLPYGGYLLLAPTLTPNSVNTYAYAFDEYSDTWQPWDLPDPIPSNLVDTVSGLLRLTLDGTAHYESLNSSSKNEFFSDLQDEISKILPVSPSRLSSNKHVQVDLSINSGRHIFLLLNIKQTKDKNERSVASLIRDLNTMIRNKEITSIGLGNTVKYLDETYGFVPSPFTIIIKENTRPEFFSWFVRNGNVTSIFTILAGTDIEALVILKSNLAGFASFQAPFSDKAQSKIFWGTCLNIFTEDIPQAIIQVKINLHKMFHDFEA</sequence>
<dbReference type="EMBL" id="CAJVPZ010002987">
    <property type="protein sequence ID" value="CAG8522676.1"/>
    <property type="molecule type" value="Genomic_DNA"/>
</dbReference>
<evidence type="ECO:0000313" key="2">
    <source>
        <dbReference type="Proteomes" id="UP000789396"/>
    </source>
</evidence>
<reference evidence="1" key="1">
    <citation type="submission" date="2021-06" db="EMBL/GenBank/DDBJ databases">
        <authorList>
            <person name="Kallberg Y."/>
            <person name="Tangrot J."/>
            <person name="Rosling A."/>
        </authorList>
    </citation>
    <scope>NUCLEOTIDE SEQUENCE</scope>
    <source>
        <strain evidence="1">IN212</strain>
    </source>
</reference>
<dbReference type="Proteomes" id="UP000789396">
    <property type="component" value="Unassembled WGS sequence"/>
</dbReference>
<comment type="caution">
    <text evidence="1">The sequence shown here is derived from an EMBL/GenBank/DDBJ whole genome shotgun (WGS) entry which is preliminary data.</text>
</comment>
<gene>
    <name evidence="1" type="ORF">RFULGI_LOCUS3427</name>
</gene>